<reference evidence="3" key="1">
    <citation type="submission" date="2016-10" db="EMBL/GenBank/DDBJ databases">
        <authorList>
            <person name="Varghese N."/>
            <person name="Submissions S."/>
        </authorList>
    </citation>
    <scope>NUCLEOTIDE SEQUENCE [LARGE SCALE GENOMIC DNA]</scope>
    <source>
        <strain evidence="3">CGMCC 1.7062</strain>
    </source>
</reference>
<protein>
    <submittedName>
        <fullName evidence="2">Phosphopantetheine attachment site</fullName>
    </submittedName>
</protein>
<name>A0A1H5Y305_9VIBR</name>
<feature type="domain" description="Carrier" evidence="1">
    <location>
        <begin position="4"/>
        <end position="79"/>
    </location>
</feature>
<dbReference type="RefSeq" id="WP_103880238.1">
    <property type="nucleotide sequence ID" value="NZ_FNVG01000008.1"/>
</dbReference>
<dbReference type="PROSITE" id="PS50075">
    <property type="entry name" value="CARRIER"/>
    <property type="match status" value="1"/>
</dbReference>
<evidence type="ECO:0000259" key="1">
    <source>
        <dbReference type="PROSITE" id="PS50075"/>
    </source>
</evidence>
<dbReference type="Proteomes" id="UP000236721">
    <property type="component" value="Unassembled WGS sequence"/>
</dbReference>
<evidence type="ECO:0000313" key="2">
    <source>
        <dbReference type="EMBL" id="SEG18303.1"/>
    </source>
</evidence>
<keyword evidence="3" id="KW-1185">Reference proteome</keyword>
<accession>A0A1H5Y305</accession>
<dbReference type="AlphaFoldDB" id="A0A1H5Y305"/>
<gene>
    <name evidence="2" type="ORF">SAMN04488244_108104</name>
</gene>
<dbReference type="Gene3D" id="1.10.1200.10">
    <property type="entry name" value="ACP-like"/>
    <property type="match status" value="1"/>
</dbReference>
<dbReference type="OrthoDB" id="9810922at2"/>
<proteinExistence type="predicted"/>
<dbReference type="Pfam" id="PF00550">
    <property type="entry name" value="PP-binding"/>
    <property type="match status" value="1"/>
</dbReference>
<dbReference type="InterPro" id="IPR036736">
    <property type="entry name" value="ACP-like_sf"/>
</dbReference>
<dbReference type="EMBL" id="FNVG01000008">
    <property type="protein sequence ID" value="SEG18303.1"/>
    <property type="molecule type" value="Genomic_DNA"/>
</dbReference>
<dbReference type="InterPro" id="IPR009081">
    <property type="entry name" value="PP-bd_ACP"/>
</dbReference>
<dbReference type="SUPFAM" id="SSF47336">
    <property type="entry name" value="ACP-like"/>
    <property type="match status" value="1"/>
</dbReference>
<organism evidence="2 3">
    <name type="scientific">Vibrio hangzhouensis</name>
    <dbReference type="NCBI Taxonomy" id="462991"/>
    <lineage>
        <taxon>Bacteria</taxon>
        <taxon>Pseudomonadati</taxon>
        <taxon>Pseudomonadota</taxon>
        <taxon>Gammaproteobacteria</taxon>
        <taxon>Vibrionales</taxon>
        <taxon>Vibrionaceae</taxon>
        <taxon>Vibrio</taxon>
    </lineage>
</organism>
<sequence length="79" mass="9049">MDREQLNQLVISQLTNIAPELEGEPLEQDEDMRDAFDLDSMDFLNLVTAVSKQTGINIPEVDYPKVLTIDHMVEYLLAR</sequence>
<evidence type="ECO:0000313" key="3">
    <source>
        <dbReference type="Proteomes" id="UP000236721"/>
    </source>
</evidence>